<protein>
    <submittedName>
        <fullName evidence="1">Uncharacterized protein</fullName>
    </submittedName>
</protein>
<sequence>MMRINEIEQFFKDNVVKKSLTELSLDSSNGISLLNSEKKSFDFDTLDKPVIYKDKIKTSDTIYFKDDKIIFVEFKRGHKIPETQFRLKATESIITFYNYIFTQNFQESLCFPNTLFQIYFVYNKANISATALPFFANIERKLRIQYKHLLSEYHIIESEKFERIFTLNEKTF</sequence>
<keyword evidence="2" id="KW-1185">Reference proteome</keyword>
<dbReference type="AlphaFoldDB" id="A0A930UB40"/>
<accession>A0A930UB40</accession>
<name>A0A930UB40_9FLAO</name>
<evidence type="ECO:0000313" key="1">
    <source>
        <dbReference type="EMBL" id="MBF2708800.1"/>
    </source>
</evidence>
<dbReference type="RefSeq" id="WP_194312052.1">
    <property type="nucleotide sequence ID" value="NZ_JADHEC010000018.1"/>
</dbReference>
<evidence type="ECO:0000313" key="2">
    <source>
        <dbReference type="Proteomes" id="UP000646211"/>
    </source>
</evidence>
<comment type="caution">
    <text evidence="1">The sequence shown here is derived from an EMBL/GenBank/DDBJ whole genome shotgun (WGS) entry which is preliminary data.</text>
</comment>
<dbReference type="Proteomes" id="UP000646211">
    <property type="component" value="Unassembled WGS sequence"/>
</dbReference>
<organism evidence="1 2">
    <name type="scientific">Flavobacterium soyangense</name>
    <dbReference type="NCBI Taxonomy" id="2023265"/>
    <lineage>
        <taxon>Bacteria</taxon>
        <taxon>Pseudomonadati</taxon>
        <taxon>Bacteroidota</taxon>
        <taxon>Flavobacteriia</taxon>
        <taxon>Flavobacteriales</taxon>
        <taxon>Flavobacteriaceae</taxon>
        <taxon>Flavobacterium</taxon>
    </lineage>
</organism>
<gene>
    <name evidence="1" type="ORF">IR213_09380</name>
</gene>
<reference evidence="1" key="1">
    <citation type="submission" date="2020-11" db="EMBL/GenBank/DDBJ databases">
        <title>Genome of Flavobacterium soyangense.</title>
        <authorList>
            <person name="Liu Q."/>
            <person name="Xin Y.-H."/>
        </authorList>
    </citation>
    <scope>NUCLEOTIDE SEQUENCE</scope>
    <source>
        <strain evidence="1">CGMCC 1.13493</strain>
    </source>
</reference>
<proteinExistence type="predicted"/>
<dbReference type="EMBL" id="JADHEC010000018">
    <property type="protein sequence ID" value="MBF2708800.1"/>
    <property type="molecule type" value="Genomic_DNA"/>
</dbReference>